<proteinExistence type="predicted"/>
<evidence type="ECO:0000313" key="3">
    <source>
        <dbReference type="EMBL" id="KIL66874.1"/>
    </source>
</evidence>
<feature type="compositionally biased region" description="Low complexity" evidence="1">
    <location>
        <begin position="1"/>
        <end position="22"/>
    </location>
</feature>
<dbReference type="SMART" id="SM00338">
    <property type="entry name" value="BRLZ"/>
    <property type="match status" value="1"/>
</dbReference>
<dbReference type="GO" id="GO:0003700">
    <property type="term" value="F:DNA-binding transcription factor activity"/>
    <property type="evidence" value="ECO:0007669"/>
    <property type="project" value="InterPro"/>
</dbReference>
<dbReference type="InterPro" id="IPR046347">
    <property type="entry name" value="bZIP_sf"/>
</dbReference>
<dbReference type="InterPro" id="IPR004827">
    <property type="entry name" value="bZIP"/>
</dbReference>
<dbReference type="PROSITE" id="PS00036">
    <property type="entry name" value="BZIP_BASIC"/>
    <property type="match status" value="1"/>
</dbReference>
<dbReference type="CDD" id="cd12193">
    <property type="entry name" value="bZIP_GCN4"/>
    <property type="match status" value="1"/>
</dbReference>
<gene>
    <name evidence="3" type="ORF">M378DRAFT_74806</name>
</gene>
<dbReference type="InParanoid" id="A0A0C2TIS4"/>
<protein>
    <recommendedName>
        <fullName evidence="2">BZIP domain-containing protein</fullName>
    </recommendedName>
</protein>
<feature type="region of interest" description="Disordered" evidence="1">
    <location>
        <begin position="1"/>
        <end position="110"/>
    </location>
</feature>
<organism evidence="3 4">
    <name type="scientific">Amanita muscaria (strain Koide BX008)</name>
    <dbReference type="NCBI Taxonomy" id="946122"/>
    <lineage>
        <taxon>Eukaryota</taxon>
        <taxon>Fungi</taxon>
        <taxon>Dikarya</taxon>
        <taxon>Basidiomycota</taxon>
        <taxon>Agaricomycotina</taxon>
        <taxon>Agaricomycetes</taxon>
        <taxon>Agaricomycetidae</taxon>
        <taxon>Agaricales</taxon>
        <taxon>Pluteineae</taxon>
        <taxon>Amanitaceae</taxon>
        <taxon>Amanita</taxon>
    </lineage>
</organism>
<dbReference type="AlphaFoldDB" id="A0A0C2TIS4"/>
<evidence type="ECO:0000313" key="4">
    <source>
        <dbReference type="Proteomes" id="UP000054549"/>
    </source>
</evidence>
<dbReference type="Pfam" id="PF07716">
    <property type="entry name" value="bZIP_2"/>
    <property type="match status" value="1"/>
</dbReference>
<feature type="domain" description="BZIP" evidence="2">
    <location>
        <begin position="89"/>
        <end position="103"/>
    </location>
</feature>
<keyword evidence="4" id="KW-1185">Reference proteome</keyword>
<sequence>MTFAPAFAPATRRTRANATGTRKNLNPDKLIPLDAPTQPRRYITPSVTSKKDVPAVFQRKRQRSEMEDEQDELEPLPPNATEREQIDHKRRQNTLAARKSRKRKLMHQQDLETRNAGLLEEVTRWRTRCDVMSKMLESHGIPPPSFTD</sequence>
<evidence type="ECO:0000256" key="1">
    <source>
        <dbReference type="SAM" id="MobiDB-lite"/>
    </source>
</evidence>
<evidence type="ECO:0000259" key="2">
    <source>
        <dbReference type="PROSITE" id="PS00036"/>
    </source>
</evidence>
<name>A0A0C2TIS4_AMAMK</name>
<dbReference type="HOGENOM" id="CLU_114207_1_0_1"/>
<dbReference type="STRING" id="946122.A0A0C2TIS4"/>
<dbReference type="EMBL" id="KN818234">
    <property type="protein sequence ID" value="KIL66874.1"/>
    <property type="molecule type" value="Genomic_DNA"/>
</dbReference>
<dbReference type="OrthoDB" id="2257100at2759"/>
<dbReference type="Gene3D" id="3.30.160.60">
    <property type="entry name" value="Classic Zinc Finger"/>
    <property type="match status" value="1"/>
</dbReference>
<dbReference type="SUPFAM" id="SSF57959">
    <property type="entry name" value="Leucine zipper domain"/>
    <property type="match status" value="1"/>
</dbReference>
<reference evidence="3 4" key="1">
    <citation type="submission" date="2014-04" db="EMBL/GenBank/DDBJ databases">
        <title>Evolutionary Origins and Diversification of the Mycorrhizal Mutualists.</title>
        <authorList>
            <consortium name="DOE Joint Genome Institute"/>
            <consortium name="Mycorrhizal Genomics Consortium"/>
            <person name="Kohler A."/>
            <person name="Kuo A."/>
            <person name="Nagy L.G."/>
            <person name="Floudas D."/>
            <person name="Copeland A."/>
            <person name="Barry K.W."/>
            <person name="Cichocki N."/>
            <person name="Veneault-Fourrey C."/>
            <person name="LaButti K."/>
            <person name="Lindquist E.A."/>
            <person name="Lipzen A."/>
            <person name="Lundell T."/>
            <person name="Morin E."/>
            <person name="Murat C."/>
            <person name="Riley R."/>
            <person name="Ohm R."/>
            <person name="Sun H."/>
            <person name="Tunlid A."/>
            <person name="Henrissat B."/>
            <person name="Grigoriev I.V."/>
            <person name="Hibbett D.S."/>
            <person name="Martin F."/>
        </authorList>
    </citation>
    <scope>NUCLEOTIDE SEQUENCE [LARGE SCALE GENOMIC DNA]</scope>
    <source>
        <strain evidence="3 4">Koide BX008</strain>
    </source>
</reference>
<dbReference type="Proteomes" id="UP000054549">
    <property type="component" value="Unassembled WGS sequence"/>
</dbReference>
<feature type="compositionally biased region" description="Basic residues" evidence="1">
    <location>
        <begin position="88"/>
        <end position="106"/>
    </location>
</feature>
<accession>A0A0C2TIS4</accession>